<proteinExistence type="predicted"/>
<dbReference type="Proteomes" id="UP001652620">
    <property type="component" value="Chromosome 6"/>
</dbReference>
<dbReference type="GeneID" id="125779360"/>
<dbReference type="PANTHER" id="PTHR45913:SF19">
    <property type="entry name" value="LOW QUALITY PROTEIN: ZINC FINGER BED DOMAIN-CONTAINING PROTEIN 5-LIKE"/>
    <property type="match status" value="1"/>
</dbReference>
<name>A0ABM3K565_BACDO</name>
<evidence type="ECO:0000313" key="3">
    <source>
        <dbReference type="RefSeq" id="XP_049316636.1"/>
    </source>
</evidence>
<accession>A0ABM3K565</accession>
<organism evidence="1 2">
    <name type="scientific">Bactrocera dorsalis</name>
    <name type="common">Oriental fruit fly</name>
    <name type="synonym">Dacus dorsalis</name>
    <dbReference type="NCBI Taxonomy" id="27457"/>
    <lineage>
        <taxon>Eukaryota</taxon>
        <taxon>Metazoa</taxon>
        <taxon>Ecdysozoa</taxon>
        <taxon>Arthropoda</taxon>
        <taxon>Hexapoda</taxon>
        <taxon>Insecta</taxon>
        <taxon>Pterygota</taxon>
        <taxon>Neoptera</taxon>
        <taxon>Endopterygota</taxon>
        <taxon>Diptera</taxon>
        <taxon>Brachycera</taxon>
        <taxon>Muscomorpha</taxon>
        <taxon>Tephritoidea</taxon>
        <taxon>Tephritidae</taxon>
        <taxon>Bactrocera</taxon>
        <taxon>Bactrocera</taxon>
    </lineage>
</organism>
<reference evidence="2 3" key="1">
    <citation type="submission" date="2025-05" db="UniProtKB">
        <authorList>
            <consortium name="RefSeq"/>
        </authorList>
    </citation>
    <scope>IDENTIFICATION</scope>
    <source>
        <tissue evidence="2 3">Adult</tissue>
    </source>
</reference>
<evidence type="ECO:0000313" key="1">
    <source>
        <dbReference type="Proteomes" id="UP001652620"/>
    </source>
</evidence>
<dbReference type="RefSeq" id="XP_049316635.1">
    <property type="nucleotide sequence ID" value="XM_049460678.1"/>
</dbReference>
<sequence>MVEIMVSKQEANKLRKIPLSDNTISRRIYDMAKDIQVVDKLKNSQHFALQFDESTDVSDCAQFVVFVRFEADDSITEEILFCKALPANTTGQCLYDMVLESTCDYDIDWKKCIAICSDGAKAMTGKNSGLIAKLKSIIPNISWTHCFLHRQALAAKVVPSDLNDVPKEVIKIVNSIKGKALQTRLFRIVCEDMGSLHQNLLYHTEVRWLSKGKVLTRDLELRAELLMFLQNAKSEYAYRFSDPIWLLKLAFLADSFSHLNNLNKNLQGREENILTAKDKVKAFHAKLRLWSTSLQNKMFESFPCVQKIVEDNASAQSFAVSAHIPCMTQSLHNLQEKLLTYFPDLHSEADNGRRWILNPFFEQINRSG</sequence>
<dbReference type="RefSeq" id="XP_049316636.1">
    <property type="nucleotide sequence ID" value="XM_049460679.1"/>
</dbReference>
<gene>
    <name evidence="2 3" type="primary">LOC125779360</name>
</gene>
<dbReference type="SUPFAM" id="SSF53098">
    <property type="entry name" value="Ribonuclease H-like"/>
    <property type="match status" value="1"/>
</dbReference>
<evidence type="ECO:0000313" key="2">
    <source>
        <dbReference type="RefSeq" id="XP_049316635.1"/>
    </source>
</evidence>
<dbReference type="PANTHER" id="PTHR45913">
    <property type="entry name" value="EPM2A-INTERACTING PROTEIN 1"/>
    <property type="match status" value="1"/>
</dbReference>
<protein>
    <submittedName>
        <fullName evidence="2 3">Zinc finger BED domain-containing protein 5-like</fullName>
    </submittedName>
</protein>
<keyword evidence="1" id="KW-1185">Reference proteome</keyword>
<dbReference type="InterPro" id="IPR012337">
    <property type="entry name" value="RNaseH-like_sf"/>
</dbReference>